<dbReference type="EMBL" id="PUEV01000053">
    <property type="protein sequence ID" value="PQM52042.1"/>
    <property type="molecule type" value="Genomic_DNA"/>
</dbReference>
<sequence>MGIGAALAATPGVAFAGTNAVDGGAGALGVAGALAATIGDAAATVGTAAAVSLPTLPDDFGNFAISISGMPLLSLGTASASSSFGNIAIAYGDYSTANAMSGFFNYATAQGDHSVAAVGDTGSFNYASAVGDHASALAAWGNGNVATATGDYAVASAGASVVPGVYDSHFNTATAEGLHAIAYAGWDGSSNNEASAIGDYVQDYAPDGGPWSADADANLLGDGGTDFWADLWNLFS</sequence>
<dbReference type="Proteomes" id="UP000237911">
    <property type="component" value="Unassembled WGS sequence"/>
</dbReference>
<organism evidence="1 2">
    <name type="scientific">Mycolicibacter virginiensis</name>
    <dbReference type="NCBI Taxonomy" id="1795032"/>
    <lineage>
        <taxon>Bacteria</taxon>
        <taxon>Bacillati</taxon>
        <taxon>Actinomycetota</taxon>
        <taxon>Actinomycetes</taxon>
        <taxon>Mycobacteriales</taxon>
        <taxon>Mycobacteriaceae</taxon>
        <taxon>Mycolicibacter</taxon>
    </lineage>
</organism>
<proteinExistence type="predicted"/>
<name>A0A9X7NYI2_9MYCO</name>
<comment type="caution">
    <text evidence="1">The sequence shown here is derived from an EMBL/GenBank/DDBJ whole genome shotgun (WGS) entry which is preliminary data.</text>
</comment>
<reference evidence="1 2" key="1">
    <citation type="submission" date="2018-02" db="EMBL/GenBank/DDBJ databases">
        <title>Draft genome sequence of Mycobacterium virginiense isolated from mud of a swine farm in Japan.</title>
        <authorList>
            <person name="Ohya K."/>
        </authorList>
    </citation>
    <scope>NUCLEOTIDE SEQUENCE [LARGE SCALE GENOMIC DNA]</scope>
    <source>
        <strain evidence="1 2">GF75</strain>
    </source>
</reference>
<protein>
    <submittedName>
        <fullName evidence="1">Uncharacterized protein</fullName>
    </submittedName>
</protein>
<accession>A0A9X7NYI2</accession>
<keyword evidence="2" id="KW-1185">Reference proteome</keyword>
<gene>
    <name evidence="1" type="ORF">C5U48_11805</name>
</gene>
<evidence type="ECO:0000313" key="2">
    <source>
        <dbReference type="Proteomes" id="UP000237911"/>
    </source>
</evidence>
<dbReference type="AlphaFoldDB" id="A0A9X7NYI2"/>
<evidence type="ECO:0000313" key="1">
    <source>
        <dbReference type="EMBL" id="PQM52042.1"/>
    </source>
</evidence>